<organism evidence="2">
    <name type="scientific">Anguilla anguilla</name>
    <name type="common">European freshwater eel</name>
    <name type="synonym">Muraena anguilla</name>
    <dbReference type="NCBI Taxonomy" id="7936"/>
    <lineage>
        <taxon>Eukaryota</taxon>
        <taxon>Metazoa</taxon>
        <taxon>Chordata</taxon>
        <taxon>Craniata</taxon>
        <taxon>Vertebrata</taxon>
        <taxon>Euteleostomi</taxon>
        <taxon>Actinopterygii</taxon>
        <taxon>Neopterygii</taxon>
        <taxon>Teleostei</taxon>
        <taxon>Anguilliformes</taxon>
        <taxon>Anguillidae</taxon>
        <taxon>Anguilla</taxon>
    </lineage>
</organism>
<reference evidence="2" key="2">
    <citation type="journal article" date="2015" name="Fish Shellfish Immunol.">
        <title>Early steps in the European eel (Anguilla anguilla)-Vibrio vulnificus interaction in the gills: Role of the RtxA13 toxin.</title>
        <authorList>
            <person name="Callol A."/>
            <person name="Pajuelo D."/>
            <person name="Ebbesson L."/>
            <person name="Teles M."/>
            <person name="MacKenzie S."/>
            <person name="Amaro C."/>
        </authorList>
    </citation>
    <scope>NUCLEOTIDE SEQUENCE</scope>
</reference>
<name>A0A0E9U3K3_ANGAN</name>
<feature type="transmembrane region" description="Helical" evidence="1">
    <location>
        <begin position="14"/>
        <end position="34"/>
    </location>
</feature>
<dbReference type="EMBL" id="GBXM01048073">
    <property type="protein sequence ID" value="JAH60504.1"/>
    <property type="molecule type" value="Transcribed_RNA"/>
</dbReference>
<keyword evidence="1" id="KW-1133">Transmembrane helix</keyword>
<evidence type="ECO:0000256" key="1">
    <source>
        <dbReference type="SAM" id="Phobius"/>
    </source>
</evidence>
<reference evidence="2" key="1">
    <citation type="submission" date="2014-11" db="EMBL/GenBank/DDBJ databases">
        <authorList>
            <person name="Amaro Gonzalez C."/>
        </authorList>
    </citation>
    <scope>NUCLEOTIDE SEQUENCE</scope>
</reference>
<keyword evidence="1" id="KW-0472">Membrane</keyword>
<proteinExistence type="predicted"/>
<sequence>MKQLCGHTLPEDSIVSHLILGHVIWLFFCSFWVIKK</sequence>
<dbReference type="AlphaFoldDB" id="A0A0E9U3K3"/>
<evidence type="ECO:0000313" key="2">
    <source>
        <dbReference type="EMBL" id="JAH60504.1"/>
    </source>
</evidence>
<protein>
    <submittedName>
        <fullName evidence="2">Uncharacterized protein</fullName>
    </submittedName>
</protein>
<keyword evidence="1" id="KW-0812">Transmembrane</keyword>
<accession>A0A0E9U3K3</accession>